<evidence type="ECO:0000256" key="2">
    <source>
        <dbReference type="HAMAP-Rule" id="MF_00336"/>
    </source>
</evidence>
<keyword evidence="2" id="KW-0436">Ligase</keyword>
<feature type="binding site" evidence="2">
    <location>
        <position position="44"/>
    </location>
    <ligand>
        <name>Mg(2+)</name>
        <dbReference type="ChEBI" id="CHEBI:18420"/>
    </ligand>
</feature>
<keyword evidence="1 2" id="KW-0093">Biotin biosynthesis</keyword>
<evidence type="ECO:0000256" key="1">
    <source>
        <dbReference type="ARBA" id="ARBA00022756"/>
    </source>
</evidence>
<gene>
    <name evidence="2 3" type="primary">bioD</name>
    <name evidence="3" type="ORF">DN068_10310</name>
</gene>
<dbReference type="PANTHER" id="PTHR43210">
    <property type="entry name" value="DETHIOBIOTIN SYNTHETASE"/>
    <property type="match status" value="1"/>
</dbReference>
<name>A0A2W2ABY8_9BACT</name>
<dbReference type="UniPathway" id="UPA00078">
    <property type="reaction ID" value="UER00161"/>
</dbReference>
<evidence type="ECO:0000313" key="3">
    <source>
        <dbReference type="EMBL" id="PZF72801.1"/>
    </source>
</evidence>
<dbReference type="SUPFAM" id="SSF52540">
    <property type="entry name" value="P-loop containing nucleoside triphosphate hydrolases"/>
    <property type="match status" value="1"/>
</dbReference>
<feature type="binding site" evidence="2">
    <location>
        <begin position="203"/>
        <end position="205"/>
    </location>
    <ligand>
        <name>ATP</name>
        <dbReference type="ChEBI" id="CHEBI:30616"/>
    </ligand>
</feature>
<proteinExistence type="inferred from homology"/>
<keyword evidence="2" id="KW-0547">Nucleotide-binding</keyword>
<keyword evidence="2" id="KW-0479">Metal-binding</keyword>
<protein>
    <recommendedName>
        <fullName evidence="2">ATP-dependent dethiobiotin synthetase BioD</fullName>
        <ecNumber evidence="2">6.3.3.3</ecNumber>
    </recommendedName>
    <alternativeName>
        <fullName evidence="2">DTB synthetase</fullName>
        <shortName evidence="2">DTBS</shortName>
    </alternativeName>
    <alternativeName>
        <fullName evidence="2">Dethiobiotin synthase</fullName>
    </alternativeName>
</protein>
<sequence length="212" mass="23295">MQKAIAIAGIHTDIGKTVVAAIVTEALQADYWKPVQAGSLDNSDSITVKRLLSNTRSIVHPEAVQLQMAASPHTAARHENRTIDYRDFLLPQTNNTLVIETAGGLFSPIDENGTMADFLQHQQLPALLVTRHYLGSINHTLLCIEAMKHRGIPLLGLIVSGNPDENSESFIRNYAGIDAIYHTGELTTVNKETIHEVATKMKPWIQNLLNNG</sequence>
<reference evidence="3 4" key="1">
    <citation type="submission" date="2018-06" db="EMBL/GenBank/DDBJ databases">
        <title>Mucibacter soli gen. nov., sp. nov., a new member of the family Chitinophagaceae producing mucin.</title>
        <authorList>
            <person name="Kim M.-K."/>
            <person name="Park S."/>
            <person name="Kim T.-S."/>
            <person name="Joung Y."/>
            <person name="Han J.-H."/>
            <person name="Kim S.B."/>
        </authorList>
    </citation>
    <scope>NUCLEOTIDE SEQUENCE [LARGE SCALE GENOMIC DNA]</scope>
    <source>
        <strain evidence="3 4">R1-15</strain>
    </source>
</reference>
<accession>A0A2W2ABY8</accession>
<feature type="binding site" evidence="2">
    <location>
        <begin position="13"/>
        <end position="18"/>
    </location>
    <ligand>
        <name>ATP</name>
        <dbReference type="ChEBI" id="CHEBI:30616"/>
    </ligand>
</feature>
<dbReference type="InterPro" id="IPR027417">
    <property type="entry name" value="P-loop_NTPase"/>
</dbReference>
<dbReference type="EC" id="6.3.3.3" evidence="2"/>
<keyword evidence="2" id="KW-0460">Magnesium</keyword>
<comment type="pathway">
    <text evidence="2">Cofactor biosynthesis; biotin biosynthesis; biotin from 7,8-diaminononanoate: step 1/2.</text>
</comment>
<feature type="binding site" evidence="2">
    <location>
        <position position="17"/>
    </location>
    <ligand>
        <name>Mg(2+)</name>
        <dbReference type="ChEBI" id="CHEBI:18420"/>
    </ligand>
</feature>
<dbReference type="NCBIfam" id="TIGR00347">
    <property type="entry name" value="bioD"/>
    <property type="match status" value="1"/>
</dbReference>
<feature type="binding site" evidence="2">
    <location>
        <position position="100"/>
    </location>
    <ligand>
        <name>Mg(2+)</name>
        <dbReference type="ChEBI" id="CHEBI:18420"/>
    </ligand>
</feature>
<dbReference type="AlphaFoldDB" id="A0A2W2ABY8"/>
<dbReference type="GO" id="GO:0004141">
    <property type="term" value="F:dethiobiotin synthase activity"/>
    <property type="evidence" value="ECO:0007669"/>
    <property type="project" value="UniProtKB-UniRule"/>
</dbReference>
<organism evidence="3 4">
    <name type="scientific">Taibaiella soli</name>
    <dbReference type="NCBI Taxonomy" id="1649169"/>
    <lineage>
        <taxon>Bacteria</taxon>
        <taxon>Pseudomonadati</taxon>
        <taxon>Bacteroidota</taxon>
        <taxon>Chitinophagia</taxon>
        <taxon>Chitinophagales</taxon>
        <taxon>Chitinophagaceae</taxon>
        <taxon>Taibaiella</taxon>
    </lineage>
</organism>
<dbReference type="OrthoDB" id="9802097at2"/>
<dbReference type="RefSeq" id="WP_110998835.1">
    <property type="nucleotide sequence ID" value="NZ_QKTW01000016.1"/>
</dbReference>
<dbReference type="PANTHER" id="PTHR43210:SF5">
    <property type="entry name" value="DETHIOBIOTIN SYNTHETASE"/>
    <property type="match status" value="1"/>
</dbReference>
<comment type="function">
    <text evidence="2">Catalyzes a mechanistically unusual reaction, the ATP-dependent insertion of CO2 between the N7 and N8 nitrogen atoms of 7,8-diaminopelargonic acid (DAPA, also called 7,8-diammoniononanoate) to form a ureido ring.</text>
</comment>
<comment type="catalytic activity">
    <reaction evidence="2">
        <text>(7R,8S)-7,8-diammoniononanoate + CO2 + ATP = (4R,5S)-dethiobiotin + ADP + phosphate + 3 H(+)</text>
        <dbReference type="Rhea" id="RHEA:15805"/>
        <dbReference type="ChEBI" id="CHEBI:15378"/>
        <dbReference type="ChEBI" id="CHEBI:16526"/>
        <dbReference type="ChEBI" id="CHEBI:30616"/>
        <dbReference type="ChEBI" id="CHEBI:43474"/>
        <dbReference type="ChEBI" id="CHEBI:149469"/>
        <dbReference type="ChEBI" id="CHEBI:149473"/>
        <dbReference type="ChEBI" id="CHEBI:456216"/>
        <dbReference type="EC" id="6.3.3.3"/>
    </reaction>
</comment>
<feature type="binding site" evidence="2">
    <location>
        <position position="44"/>
    </location>
    <ligand>
        <name>ATP</name>
        <dbReference type="ChEBI" id="CHEBI:30616"/>
    </ligand>
</feature>
<dbReference type="GO" id="GO:0009102">
    <property type="term" value="P:biotin biosynthetic process"/>
    <property type="evidence" value="ECO:0007669"/>
    <property type="project" value="UniProtKB-UniRule"/>
</dbReference>
<keyword evidence="4" id="KW-1185">Reference proteome</keyword>
<dbReference type="HAMAP" id="MF_00336">
    <property type="entry name" value="BioD"/>
    <property type="match status" value="1"/>
</dbReference>
<keyword evidence="2" id="KW-0963">Cytoplasm</keyword>
<comment type="caution">
    <text evidence="2">Lacks conserved residue(s) required for the propagation of feature annotation.</text>
</comment>
<dbReference type="GO" id="GO:0005524">
    <property type="term" value="F:ATP binding"/>
    <property type="evidence" value="ECO:0007669"/>
    <property type="project" value="UniProtKB-UniRule"/>
</dbReference>
<dbReference type="CDD" id="cd03109">
    <property type="entry name" value="DTBS"/>
    <property type="match status" value="1"/>
</dbReference>
<comment type="subcellular location">
    <subcellularLocation>
        <location evidence="2">Cytoplasm</location>
    </subcellularLocation>
</comment>
<feature type="active site" evidence="2">
    <location>
        <position position="33"/>
    </location>
</feature>
<comment type="similarity">
    <text evidence="2">Belongs to the dethiobiotin synthetase family.</text>
</comment>
<dbReference type="InterPro" id="IPR004472">
    <property type="entry name" value="DTB_synth_BioD"/>
</dbReference>
<dbReference type="GO" id="GO:0000287">
    <property type="term" value="F:magnesium ion binding"/>
    <property type="evidence" value="ECO:0007669"/>
    <property type="project" value="UniProtKB-UniRule"/>
</dbReference>
<comment type="caution">
    <text evidence="3">The sequence shown here is derived from an EMBL/GenBank/DDBJ whole genome shotgun (WGS) entry which is preliminary data.</text>
</comment>
<dbReference type="Gene3D" id="3.40.50.300">
    <property type="entry name" value="P-loop containing nucleotide triphosphate hydrolases"/>
    <property type="match status" value="1"/>
</dbReference>
<dbReference type="PIRSF" id="PIRSF006755">
    <property type="entry name" value="DTB_synth"/>
    <property type="match status" value="1"/>
</dbReference>
<feature type="binding site" evidence="2">
    <location>
        <begin position="100"/>
        <end position="103"/>
    </location>
    <ligand>
        <name>ATP</name>
        <dbReference type="ChEBI" id="CHEBI:30616"/>
    </ligand>
</feature>
<evidence type="ECO:0000313" key="4">
    <source>
        <dbReference type="Proteomes" id="UP000248745"/>
    </source>
</evidence>
<comment type="subunit">
    <text evidence="2">Homodimer.</text>
</comment>
<comment type="cofactor">
    <cofactor evidence="2">
        <name>Mg(2+)</name>
        <dbReference type="ChEBI" id="CHEBI:18420"/>
    </cofactor>
</comment>
<keyword evidence="2" id="KW-0067">ATP-binding</keyword>
<dbReference type="Pfam" id="PF13500">
    <property type="entry name" value="AAA_26"/>
    <property type="match status" value="1"/>
</dbReference>
<dbReference type="Proteomes" id="UP000248745">
    <property type="component" value="Unassembled WGS sequence"/>
</dbReference>
<dbReference type="GO" id="GO:0005829">
    <property type="term" value="C:cytosol"/>
    <property type="evidence" value="ECO:0007669"/>
    <property type="project" value="TreeGrafter"/>
</dbReference>
<dbReference type="EMBL" id="QKTW01000016">
    <property type="protein sequence ID" value="PZF72801.1"/>
    <property type="molecule type" value="Genomic_DNA"/>
</dbReference>